<dbReference type="Gene3D" id="3.40.50.1820">
    <property type="entry name" value="alpha/beta hydrolase"/>
    <property type="match status" value="1"/>
</dbReference>
<evidence type="ECO:0000313" key="8">
    <source>
        <dbReference type="Proteomes" id="UP001295423"/>
    </source>
</evidence>
<keyword evidence="5" id="KW-0325">Glycoprotein</keyword>
<evidence type="ECO:0000256" key="6">
    <source>
        <dbReference type="SAM" id="SignalP"/>
    </source>
</evidence>
<evidence type="ECO:0000313" key="7">
    <source>
        <dbReference type="EMBL" id="CAJ1930855.1"/>
    </source>
</evidence>
<protein>
    <submittedName>
        <fullName evidence="7">Uncharacterized protein</fullName>
    </submittedName>
</protein>
<dbReference type="Pfam" id="PF05577">
    <property type="entry name" value="Peptidase_S28"/>
    <property type="match status" value="1"/>
</dbReference>
<evidence type="ECO:0000256" key="1">
    <source>
        <dbReference type="ARBA" id="ARBA00011079"/>
    </source>
</evidence>
<feature type="chain" id="PRO_5042008927" evidence="6">
    <location>
        <begin position="24"/>
        <end position="513"/>
    </location>
</feature>
<evidence type="ECO:0000256" key="3">
    <source>
        <dbReference type="ARBA" id="ARBA00022729"/>
    </source>
</evidence>
<comment type="caution">
    <text evidence="7">The sequence shown here is derived from an EMBL/GenBank/DDBJ whole genome shotgun (WGS) entry which is preliminary data.</text>
</comment>
<dbReference type="InterPro" id="IPR029058">
    <property type="entry name" value="AB_hydrolase_fold"/>
</dbReference>
<keyword evidence="3 6" id="KW-0732">Signal</keyword>
<dbReference type="GO" id="GO:0070008">
    <property type="term" value="F:serine-type exopeptidase activity"/>
    <property type="evidence" value="ECO:0007669"/>
    <property type="project" value="InterPro"/>
</dbReference>
<dbReference type="GO" id="GO:0006508">
    <property type="term" value="P:proteolysis"/>
    <property type="evidence" value="ECO:0007669"/>
    <property type="project" value="UniProtKB-KW"/>
</dbReference>
<keyword evidence="8" id="KW-1185">Reference proteome</keyword>
<dbReference type="EMBL" id="CAKOGP040000113">
    <property type="protein sequence ID" value="CAJ1930855.1"/>
    <property type="molecule type" value="Genomic_DNA"/>
</dbReference>
<gene>
    <name evidence="7" type="ORF">CYCCA115_LOCUS2121</name>
</gene>
<proteinExistence type="inferred from homology"/>
<dbReference type="PANTHER" id="PTHR11010">
    <property type="entry name" value="PROTEASE S28 PRO-X CARBOXYPEPTIDASE-RELATED"/>
    <property type="match status" value="1"/>
</dbReference>
<keyword evidence="4" id="KW-0378">Hydrolase</keyword>
<sequence length="513" mass="57662">MSMVGPKWIALLSALLLIDISTAGTPAPEQFFHSQIVDHIDPDGPYGGETYAHRYYTWNASFAGPGSPIFMIMGGEGHISPETGLYYPFITHHLAPKFGAYVLQPEHRFYGKSQPLFHRRDSPFSSRRYKHDQREELFTSEQALHDYMNLLTHTQTELGCSLDRTSDLYCPVITVGGSYPGFLSALARVMFPNKVDIAYSASAPMLFYAQKVEQEAYYDHITKVANETRAGCAEDVRKALFEVQVKIMRDEFDNDDLGICEYSIPDYIEFEEQLVNELMMVVGYTFANDNMANYPPGNETRLYKTCEIFACTKSSSLEKVKNFLLARLAKGKTCWDMSAQLPTGDNATITSGDWSGVGTGADGESWDFQTCTREVEHIGFSEWSMFPDRPWSMDWLKDHCMTRFGVVPDPHGMVRQWGFDKLAENKVRRIVFTNGLKDGWSVGGFKSDLSESLPVINFPNGAHHSDLTGKGPSDADSEDIQEGFKTVSGIIEKWLNEVKSDSSTTRRVLRAAV</sequence>
<accession>A0AAD2CDH0</accession>
<evidence type="ECO:0000256" key="5">
    <source>
        <dbReference type="ARBA" id="ARBA00023180"/>
    </source>
</evidence>
<dbReference type="InterPro" id="IPR008758">
    <property type="entry name" value="Peptidase_S28"/>
</dbReference>
<evidence type="ECO:0000256" key="2">
    <source>
        <dbReference type="ARBA" id="ARBA00022670"/>
    </source>
</evidence>
<reference evidence="7" key="1">
    <citation type="submission" date="2023-08" db="EMBL/GenBank/DDBJ databases">
        <authorList>
            <person name="Audoor S."/>
            <person name="Bilcke G."/>
        </authorList>
    </citation>
    <scope>NUCLEOTIDE SEQUENCE</scope>
</reference>
<dbReference type="Gene3D" id="1.20.120.980">
    <property type="entry name" value="Serine carboxypeptidase S28, SKS domain"/>
    <property type="match status" value="1"/>
</dbReference>
<evidence type="ECO:0000256" key="4">
    <source>
        <dbReference type="ARBA" id="ARBA00022801"/>
    </source>
</evidence>
<organism evidence="7 8">
    <name type="scientific">Cylindrotheca closterium</name>
    <dbReference type="NCBI Taxonomy" id="2856"/>
    <lineage>
        <taxon>Eukaryota</taxon>
        <taxon>Sar</taxon>
        <taxon>Stramenopiles</taxon>
        <taxon>Ochrophyta</taxon>
        <taxon>Bacillariophyta</taxon>
        <taxon>Bacillariophyceae</taxon>
        <taxon>Bacillariophycidae</taxon>
        <taxon>Bacillariales</taxon>
        <taxon>Bacillariaceae</taxon>
        <taxon>Cylindrotheca</taxon>
    </lineage>
</organism>
<dbReference type="InterPro" id="IPR042269">
    <property type="entry name" value="Ser_carbopepase_S28_SKS"/>
</dbReference>
<dbReference type="SUPFAM" id="SSF53474">
    <property type="entry name" value="alpha/beta-Hydrolases"/>
    <property type="match status" value="1"/>
</dbReference>
<comment type="similarity">
    <text evidence="1">Belongs to the peptidase S28 family.</text>
</comment>
<feature type="signal peptide" evidence="6">
    <location>
        <begin position="1"/>
        <end position="23"/>
    </location>
</feature>
<dbReference type="AlphaFoldDB" id="A0AAD2CDH0"/>
<name>A0AAD2CDH0_9STRA</name>
<keyword evidence="2" id="KW-0645">Protease</keyword>
<dbReference type="GO" id="GO:0008239">
    <property type="term" value="F:dipeptidyl-peptidase activity"/>
    <property type="evidence" value="ECO:0007669"/>
    <property type="project" value="TreeGrafter"/>
</dbReference>
<dbReference type="Proteomes" id="UP001295423">
    <property type="component" value="Unassembled WGS sequence"/>
</dbReference>
<dbReference type="PANTHER" id="PTHR11010:SF38">
    <property type="entry name" value="LYSOSOMAL PRO-X CARBOXYPEPTIDASE"/>
    <property type="match status" value="1"/>
</dbReference>